<dbReference type="EMBL" id="JAUJFL010000006">
    <property type="protein sequence ID" value="KAK2601343.1"/>
    <property type="molecule type" value="Genomic_DNA"/>
</dbReference>
<evidence type="ECO:0000313" key="3">
    <source>
        <dbReference type="Proteomes" id="UP001265746"/>
    </source>
</evidence>
<comment type="caution">
    <text evidence="2">The sequence shown here is derived from an EMBL/GenBank/DDBJ whole genome shotgun (WGS) entry which is preliminary data.</text>
</comment>
<proteinExistence type="predicted"/>
<organism evidence="2 3">
    <name type="scientific">Phomopsis amygdali</name>
    <name type="common">Fusicoccum amygdali</name>
    <dbReference type="NCBI Taxonomy" id="1214568"/>
    <lineage>
        <taxon>Eukaryota</taxon>
        <taxon>Fungi</taxon>
        <taxon>Dikarya</taxon>
        <taxon>Ascomycota</taxon>
        <taxon>Pezizomycotina</taxon>
        <taxon>Sordariomycetes</taxon>
        <taxon>Sordariomycetidae</taxon>
        <taxon>Diaporthales</taxon>
        <taxon>Diaporthaceae</taxon>
        <taxon>Diaporthe</taxon>
    </lineage>
</organism>
<feature type="region of interest" description="Disordered" evidence="1">
    <location>
        <begin position="183"/>
        <end position="221"/>
    </location>
</feature>
<keyword evidence="3" id="KW-1185">Reference proteome</keyword>
<feature type="compositionally biased region" description="Polar residues" evidence="1">
    <location>
        <begin position="113"/>
        <end position="125"/>
    </location>
</feature>
<name>A0AAD9S834_PHOAM</name>
<protein>
    <submittedName>
        <fullName evidence="2">Uncharacterized protein</fullName>
    </submittedName>
</protein>
<gene>
    <name evidence="2" type="ORF">N8I77_010798</name>
</gene>
<dbReference type="AlphaFoldDB" id="A0AAD9S834"/>
<feature type="compositionally biased region" description="Acidic residues" evidence="1">
    <location>
        <begin position="126"/>
        <end position="150"/>
    </location>
</feature>
<evidence type="ECO:0000313" key="2">
    <source>
        <dbReference type="EMBL" id="KAK2601343.1"/>
    </source>
</evidence>
<evidence type="ECO:0000256" key="1">
    <source>
        <dbReference type="SAM" id="MobiDB-lite"/>
    </source>
</evidence>
<dbReference type="Proteomes" id="UP001265746">
    <property type="component" value="Unassembled WGS sequence"/>
</dbReference>
<reference evidence="2" key="1">
    <citation type="submission" date="2023-06" db="EMBL/GenBank/DDBJ databases">
        <authorList>
            <person name="Noh H."/>
        </authorList>
    </citation>
    <scope>NUCLEOTIDE SEQUENCE</scope>
    <source>
        <strain evidence="2">DUCC20226</strain>
    </source>
</reference>
<accession>A0AAD9S834</accession>
<feature type="region of interest" description="Disordered" evidence="1">
    <location>
        <begin position="113"/>
        <end position="153"/>
    </location>
</feature>
<sequence length="280" mass="31471">MSEFLEDAERVFREILQGELQKAWGYHLTEAEQNDVIDALAETTTRYLKLDPKERPWNTASPDRLCVGFRGFITPILEDRFHTVNAFVIADDIAQISSHAFYQVKLIVDDGNSDSTEATHVQSDGETNDAADVQDENETGIAGQEEEDGEDRPRYSSLLMDYLNNELVSPTSIINQAEVPVGSETVSVDEHVPDSTGKKKGKATAEPVKKSQQGKKPEDVHGDTDLYYAVANEDKPNGPPKFYKCKIPSCKGFQGTWYQRKRHFRTKHPQEWEDFTGAAV</sequence>
<feature type="compositionally biased region" description="Basic and acidic residues" evidence="1">
    <location>
        <begin position="188"/>
        <end position="197"/>
    </location>
</feature>